<dbReference type="Proteomes" id="UP000075884">
    <property type="component" value="Unassembled WGS sequence"/>
</dbReference>
<dbReference type="PROSITE" id="PS50302">
    <property type="entry name" value="PUM"/>
    <property type="match status" value="1"/>
</dbReference>
<feature type="repeat" description="Pumilio" evidence="3">
    <location>
        <begin position="196"/>
        <end position="231"/>
    </location>
</feature>
<keyword evidence="2" id="KW-0694">RNA-binding</keyword>
<protein>
    <recommendedName>
        <fullName evidence="5">PUM-HD domain-containing protein</fullName>
    </recommendedName>
</protein>
<name>A0A182N5H7_9DIPT</name>
<feature type="compositionally biased region" description="Polar residues" evidence="4">
    <location>
        <begin position="9"/>
        <end position="20"/>
    </location>
</feature>
<accession>A0A182N5H7</accession>
<dbReference type="GO" id="GO:0005730">
    <property type="term" value="C:nucleolus"/>
    <property type="evidence" value="ECO:0007669"/>
    <property type="project" value="TreeGrafter"/>
</dbReference>
<dbReference type="GO" id="GO:0006417">
    <property type="term" value="P:regulation of translation"/>
    <property type="evidence" value="ECO:0007669"/>
    <property type="project" value="TreeGrafter"/>
</dbReference>
<keyword evidence="1" id="KW-0677">Repeat</keyword>
<evidence type="ECO:0000256" key="3">
    <source>
        <dbReference type="PROSITE-ProRule" id="PRU00317"/>
    </source>
</evidence>
<dbReference type="Pfam" id="PF08144">
    <property type="entry name" value="CPL"/>
    <property type="match status" value="1"/>
</dbReference>
<dbReference type="InterPro" id="IPR033133">
    <property type="entry name" value="PUM-HD"/>
</dbReference>
<dbReference type="InterPro" id="IPR016024">
    <property type="entry name" value="ARM-type_fold"/>
</dbReference>
<dbReference type="InterPro" id="IPR012959">
    <property type="entry name" value="CPL_dom"/>
</dbReference>
<dbReference type="VEuPathDB" id="VectorBase:ADIR002896"/>
<dbReference type="Gene3D" id="1.25.10.10">
    <property type="entry name" value="Leucine-rich Repeat Variant"/>
    <property type="match status" value="1"/>
</dbReference>
<dbReference type="PROSITE" id="PS50303">
    <property type="entry name" value="PUM_HD"/>
    <property type="match status" value="1"/>
</dbReference>
<dbReference type="PANTHER" id="PTHR13389">
    <property type="entry name" value="PUMILIO HOMOLOG 3"/>
    <property type="match status" value="1"/>
</dbReference>
<sequence length="693" mass="77043">MLQTKKRTVSSSENTESGSAPATKPVKRFKKELANATSKSAGKPKLKLQKKDGTVVKSAKNKTGATGKPVGKFQKKTIPGGKPFDKGEKKPFVANTPESKKEYWNGLKAKQKELRQQRRQSKSKELYELSVRAKKIYEKLKCNNAEGKEELVQKLHELLGKENAYAKIATSHDTARVIQCLIKKASESIQDQIANSLLPALVDVATSKYGHRCVSSLLKRGSKQLRARVVDAIIKEVLNMVNHTFSSAIVDSAYNEYATNEQRSFMRQSFYSGLYKLDKDRTVRTMKDCWQTNTYMKTSVLTSVKGHLLLAANKQLTDNSLLHALLAEFLDEAGTTDRAEVIELYLPLLASISSTRDGTEAAITCFVHSVVKDRRAALKAMKPYVEKLCIHEHGHRLIMCVLNCYDDTVTLAKQVLSPIMEQIETIVGSGEWGRKVVGWIFSPDDKVLLHPTQIELLSGYLEHSKKDKEIRRKEVLAAVTESFCKQVEANASFWLRGGHTALLTAAILKNFTGEPLGRLHRALATVVCDPEWKVHENEINLDGSILSSEADKKPNGNVNPTTKPTGERKIKKIKKSPFEEEKAEARAKQLASNPLVNGTEHAGLHIALKKMIKQNAAGDDESQFGRAIVDALTDDQAAVWITQNRTSFLLLLAFENSTADVQQTLQKKVSAHKKVLKAQKHTGGKLLAEKLNL</sequence>
<evidence type="ECO:0000256" key="2">
    <source>
        <dbReference type="ARBA" id="ARBA00022884"/>
    </source>
</evidence>
<evidence type="ECO:0000313" key="7">
    <source>
        <dbReference type="Proteomes" id="UP000075884"/>
    </source>
</evidence>
<feature type="region of interest" description="Disordered" evidence="4">
    <location>
        <begin position="547"/>
        <end position="569"/>
    </location>
</feature>
<dbReference type="InterPro" id="IPR011989">
    <property type="entry name" value="ARM-like"/>
</dbReference>
<dbReference type="InterPro" id="IPR001313">
    <property type="entry name" value="Pumilio_RNA-bd_rpt"/>
</dbReference>
<dbReference type="PANTHER" id="PTHR13389:SF0">
    <property type="entry name" value="PUMILIO HOMOLOG 3"/>
    <property type="match status" value="1"/>
</dbReference>
<keyword evidence="7" id="KW-1185">Reference proteome</keyword>
<dbReference type="InterPro" id="IPR040059">
    <property type="entry name" value="PUM3"/>
</dbReference>
<dbReference type="STRING" id="7168.A0A182N5H7"/>
<proteinExistence type="predicted"/>
<dbReference type="AlphaFoldDB" id="A0A182N5H7"/>
<evidence type="ECO:0000256" key="4">
    <source>
        <dbReference type="SAM" id="MobiDB-lite"/>
    </source>
</evidence>
<dbReference type="SMART" id="SM00025">
    <property type="entry name" value="Pumilio"/>
    <property type="match status" value="4"/>
</dbReference>
<evidence type="ECO:0000256" key="1">
    <source>
        <dbReference type="ARBA" id="ARBA00022737"/>
    </source>
</evidence>
<feature type="region of interest" description="Disordered" evidence="4">
    <location>
        <begin position="1"/>
        <end position="93"/>
    </location>
</feature>
<organism evidence="6 7">
    <name type="scientific">Anopheles dirus</name>
    <dbReference type="NCBI Taxonomy" id="7168"/>
    <lineage>
        <taxon>Eukaryota</taxon>
        <taxon>Metazoa</taxon>
        <taxon>Ecdysozoa</taxon>
        <taxon>Arthropoda</taxon>
        <taxon>Hexapoda</taxon>
        <taxon>Insecta</taxon>
        <taxon>Pterygota</taxon>
        <taxon>Neoptera</taxon>
        <taxon>Endopterygota</taxon>
        <taxon>Diptera</taxon>
        <taxon>Nematocera</taxon>
        <taxon>Culicoidea</taxon>
        <taxon>Culicidae</taxon>
        <taxon>Anophelinae</taxon>
        <taxon>Anopheles</taxon>
    </lineage>
</organism>
<dbReference type="GO" id="GO:0003729">
    <property type="term" value="F:mRNA binding"/>
    <property type="evidence" value="ECO:0007669"/>
    <property type="project" value="TreeGrafter"/>
</dbReference>
<dbReference type="SUPFAM" id="SSF48371">
    <property type="entry name" value="ARM repeat"/>
    <property type="match status" value="1"/>
</dbReference>
<dbReference type="EnsemblMetazoa" id="ADIR002896-RA">
    <property type="protein sequence ID" value="ADIR002896-PA"/>
    <property type="gene ID" value="ADIR002896"/>
</dbReference>
<evidence type="ECO:0000259" key="5">
    <source>
        <dbReference type="PROSITE" id="PS50303"/>
    </source>
</evidence>
<reference evidence="7" key="1">
    <citation type="submission" date="2013-03" db="EMBL/GenBank/DDBJ databases">
        <title>The Genome Sequence of Anopheles dirus WRAIR2.</title>
        <authorList>
            <consortium name="The Broad Institute Genomics Platform"/>
            <person name="Neafsey D.E."/>
            <person name="Walton C."/>
            <person name="Walker B."/>
            <person name="Young S.K."/>
            <person name="Zeng Q."/>
            <person name="Gargeya S."/>
            <person name="Fitzgerald M."/>
            <person name="Haas B."/>
            <person name="Abouelleil A."/>
            <person name="Allen A.W."/>
            <person name="Alvarado L."/>
            <person name="Arachchi H.M."/>
            <person name="Berlin A.M."/>
            <person name="Chapman S.B."/>
            <person name="Gainer-Dewar J."/>
            <person name="Goldberg J."/>
            <person name="Griggs A."/>
            <person name="Gujja S."/>
            <person name="Hansen M."/>
            <person name="Howarth C."/>
            <person name="Imamovic A."/>
            <person name="Ireland A."/>
            <person name="Larimer J."/>
            <person name="McCowan C."/>
            <person name="Murphy C."/>
            <person name="Pearson M."/>
            <person name="Poon T.W."/>
            <person name="Priest M."/>
            <person name="Roberts A."/>
            <person name="Saif S."/>
            <person name="Shea T."/>
            <person name="Sisk P."/>
            <person name="Sykes S."/>
            <person name="Wortman J."/>
            <person name="Nusbaum C."/>
            <person name="Birren B."/>
        </authorList>
    </citation>
    <scope>NUCLEOTIDE SEQUENCE [LARGE SCALE GENOMIC DNA]</scope>
    <source>
        <strain evidence="7">WRAIR2</strain>
    </source>
</reference>
<feature type="domain" description="PUM-HD" evidence="5">
    <location>
        <begin position="132"/>
        <end position="483"/>
    </location>
</feature>
<evidence type="ECO:0000313" key="6">
    <source>
        <dbReference type="EnsemblMetazoa" id="ADIR002896-PA"/>
    </source>
</evidence>
<reference evidence="6" key="2">
    <citation type="submission" date="2020-05" db="UniProtKB">
        <authorList>
            <consortium name="EnsemblMetazoa"/>
        </authorList>
    </citation>
    <scope>IDENTIFICATION</scope>
    <source>
        <strain evidence="6">WRAIR2</strain>
    </source>
</reference>